<dbReference type="SUPFAM" id="SSF47954">
    <property type="entry name" value="Cyclin-like"/>
    <property type="match status" value="2"/>
</dbReference>
<comment type="similarity">
    <text evidence="1">Belongs to the cyclin family. Cyclin D subfamily.</text>
</comment>
<dbReference type="AlphaFoldDB" id="A0A1S3Z2A0"/>
<dbReference type="GO" id="GO:0051301">
    <property type="term" value="P:cell division"/>
    <property type="evidence" value="ECO:0007669"/>
    <property type="project" value="UniProtKB-KW"/>
</dbReference>
<dbReference type="PANTHER" id="PTHR10177">
    <property type="entry name" value="CYCLINS"/>
    <property type="match status" value="1"/>
</dbReference>
<evidence type="ECO:0000256" key="2">
    <source>
        <dbReference type="ARBA" id="ARBA00022618"/>
    </source>
</evidence>
<dbReference type="Gene3D" id="1.10.472.10">
    <property type="entry name" value="Cyclin-like"/>
    <property type="match status" value="2"/>
</dbReference>
<dbReference type="GO" id="GO:0010444">
    <property type="term" value="P:guard mother cell differentiation"/>
    <property type="evidence" value="ECO:0007669"/>
    <property type="project" value="UniProtKB-ARBA"/>
</dbReference>
<keyword evidence="2" id="KW-0132">Cell division</keyword>
<dbReference type="Pfam" id="PF02984">
    <property type="entry name" value="Cyclin_C"/>
    <property type="match status" value="1"/>
</dbReference>
<dbReference type="OMA" id="DHIMRRF"/>
<dbReference type="GO" id="GO:0048316">
    <property type="term" value="P:seed development"/>
    <property type="evidence" value="ECO:0007669"/>
    <property type="project" value="UniProtKB-ARBA"/>
</dbReference>
<keyword evidence="4" id="KW-0131">Cell cycle</keyword>
<dbReference type="Proteomes" id="UP000790787">
    <property type="component" value="Chromosome 3"/>
</dbReference>
<evidence type="ECO:0000256" key="5">
    <source>
        <dbReference type="RuleBase" id="RU000383"/>
    </source>
</evidence>
<dbReference type="PROSITE" id="PS00292">
    <property type="entry name" value="CYCLINS"/>
    <property type="match status" value="1"/>
</dbReference>
<dbReference type="GO" id="GO:0016538">
    <property type="term" value="F:cyclin-dependent protein serine/threonine kinase regulator activity"/>
    <property type="evidence" value="ECO:0000318"/>
    <property type="project" value="GO_Central"/>
</dbReference>
<dbReference type="FunFam" id="1.10.472.10:FF:000070">
    <property type="entry name" value="CYCLIN D32"/>
    <property type="match status" value="1"/>
</dbReference>
<dbReference type="SMR" id="A0A1S3Z2A0"/>
<dbReference type="PaxDb" id="4097-A0A1S3Z2A0"/>
<dbReference type="OrthoDB" id="5590282at2759"/>
<accession>A0A1S3Z2A0</accession>
<dbReference type="InterPro" id="IPR006671">
    <property type="entry name" value="Cyclin_N"/>
</dbReference>
<dbReference type="STRING" id="4097.A0A1S3Z2A0"/>
<dbReference type="GeneID" id="107782163"/>
<evidence type="ECO:0000256" key="4">
    <source>
        <dbReference type="ARBA" id="ARBA00023306"/>
    </source>
</evidence>
<dbReference type="InterPro" id="IPR013763">
    <property type="entry name" value="Cyclin-like_dom"/>
</dbReference>
<gene>
    <name evidence="7" type="primary">LOC107782163</name>
</gene>
<dbReference type="GO" id="GO:0005737">
    <property type="term" value="C:cytoplasm"/>
    <property type="evidence" value="ECO:0000318"/>
    <property type="project" value="GO_Central"/>
</dbReference>
<sequence length="368" mass="41709">MVFPLDTQLLNPIFDGLYCEEDRFLDDHDDLGEWSCTLEQVENNLKKTLPLLECDMFWEDDQLVTLLTKEKESHLGFDCLISDGDGFLVEVRKEALDWMLRVIAHYGFTAMTAVLAVNYFDRFVSGLCFQKDKPWMSQLAAVACLSIAAKVEETQVPLLLDLQVADSRFVFEAKTIQRMELLVLSTLKWKMNPVTPLSFIDHIMRRFGFMSNIHLDFLRRCERLILGIITDSRLLHYPPSVIATAAMYFVINEIEPCNAMEYQNQLTSVLKVKQDSFEECRDLILELIGTSGYKICQGVKRKHQSVPGSPSGVIDAYFSCDSSNDSWSVASSISSSPEPQYKRIKTQDQTMTLAPLSSVSVVVGSSPH</sequence>
<dbReference type="CDD" id="cd20544">
    <property type="entry name" value="CYCLIN_AtCycD-like_rpt2"/>
    <property type="match status" value="1"/>
</dbReference>
<dbReference type="SMART" id="SM00385">
    <property type="entry name" value="CYCLIN"/>
    <property type="match status" value="1"/>
</dbReference>
<evidence type="ECO:0000313" key="6">
    <source>
        <dbReference type="Proteomes" id="UP000790787"/>
    </source>
</evidence>
<dbReference type="KEGG" id="nta:107782163"/>
<dbReference type="GO" id="GO:0005634">
    <property type="term" value="C:nucleus"/>
    <property type="evidence" value="ECO:0000318"/>
    <property type="project" value="GO_Central"/>
</dbReference>
<proteinExistence type="inferred from homology"/>
<dbReference type="InterPro" id="IPR036915">
    <property type="entry name" value="Cyclin-like_sf"/>
</dbReference>
<evidence type="ECO:0000256" key="1">
    <source>
        <dbReference type="ARBA" id="ARBA00009065"/>
    </source>
</evidence>
<reference evidence="6" key="1">
    <citation type="journal article" date="2014" name="Nat. Commun.">
        <title>The tobacco genome sequence and its comparison with those of tomato and potato.</title>
        <authorList>
            <person name="Sierro N."/>
            <person name="Battey J.N."/>
            <person name="Ouadi S."/>
            <person name="Bakaher N."/>
            <person name="Bovet L."/>
            <person name="Willig A."/>
            <person name="Goepfert S."/>
            <person name="Peitsch M.C."/>
            <person name="Ivanov N.V."/>
        </authorList>
    </citation>
    <scope>NUCLEOTIDE SEQUENCE [LARGE SCALE GENOMIC DNA]</scope>
</reference>
<keyword evidence="3 5" id="KW-0195">Cyclin</keyword>
<dbReference type="FunFam" id="1.10.472.10:FF:000074">
    <property type="entry name" value="D3-type cyclin"/>
    <property type="match status" value="1"/>
</dbReference>
<evidence type="ECO:0000313" key="7">
    <source>
        <dbReference type="RefSeq" id="XP_016458493.2"/>
    </source>
</evidence>
<protein>
    <submittedName>
        <fullName evidence="7">Cyclin-D3-2</fullName>
    </submittedName>
</protein>
<organism evidence="6 7">
    <name type="scientific">Nicotiana tabacum</name>
    <name type="common">Common tobacco</name>
    <dbReference type="NCBI Taxonomy" id="4097"/>
    <lineage>
        <taxon>Eukaryota</taxon>
        <taxon>Viridiplantae</taxon>
        <taxon>Streptophyta</taxon>
        <taxon>Embryophyta</taxon>
        <taxon>Tracheophyta</taxon>
        <taxon>Spermatophyta</taxon>
        <taxon>Magnoliopsida</taxon>
        <taxon>eudicotyledons</taxon>
        <taxon>Gunneridae</taxon>
        <taxon>Pentapetalae</taxon>
        <taxon>asterids</taxon>
        <taxon>lamiids</taxon>
        <taxon>Solanales</taxon>
        <taxon>Solanaceae</taxon>
        <taxon>Nicotianoideae</taxon>
        <taxon>Nicotianeae</taxon>
        <taxon>Nicotiana</taxon>
    </lineage>
</organism>
<dbReference type="InterPro" id="IPR004367">
    <property type="entry name" value="Cyclin_C-dom"/>
</dbReference>
<dbReference type="GO" id="GO:0000082">
    <property type="term" value="P:G1/S transition of mitotic cell cycle"/>
    <property type="evidence" value="ECO:0000318"/>
    <property type="project" value="GO_Central"/>
</dbReference>
<evidence type="ECO:0000256" key="3">
    <source>
        <dbReference type="ARBA" id="ARBA00023127"/>
    </source>
</evidence>
<name>A0A1S3Z2A0_TOBAC</name>
<dbReference type="Pfam" id="PF00134">
    <property type="entry name" value="Cyclin_N"/>
    <property type="match status" value="1"/>
</dbReference>
<dbReference type="RefSeq" id="XP_016458493.2">
    <property type="nucleotide sequence ID" value="XM_016603007.2"/>
</dbReference>
<dbReference type="GO" id="GO:0000307">
    <property type="term" value="C:cyclin-dependent protein kinase holoenzyme complex"/>
    <property type="evidence" value="ECO:0000318"/>
    <property type="project" value="GO_Central"/>
</dbReference>
<dbReference type="InterPro" id="IPR039361">
    <property type="entry name" value="Cyclin"/>
</dbReference>
<dbReference type="SMART" id="SM01332">
    <property type="entry name" value="Cyclin_C"/>
    <property type="match status" value="1"/>
</dbReference>
<keyword evidence="6" id="KW-1185">Reference proteome</keyword>
<dbReference type="RefSeq" id="XP_016458493.1">
    <property type="nucleotide sequence ID" value="XM_016603007.1"/>
</dbReference>
<dbReference type="CDD" id="cd20543">
    <property type="entry name" value="CYCLIN_AtCycD-like_rpt1"/>
    <property type="match status" value="1"/>
</dbReference>
<dbReference type="InterPro" id="IPR048258">
    <property type="entry name" value="Cyclins_cyclin-box"/>
</dbReference>
<reference evidence="7" key="2">
    <citation type="submission" date="2025-08" db="UniProtKB">
        <authorList>
            <consortium name="RefSeq"/>
        </authorList>
    </citation>
    <scope>IDENTIFICATION</scope>
    <source>
        <tissue evidence="7">Leaf</tissue>
    </source>
</reference>